<dbReference type="EMBL" id="JBEPAZ010000081">
    <property type="protein sequence ID" value="MER6434072.1"/>
    <property type="molecule type" value="Genomic_DNA"/>
</dbReference>
<protein>
    <recommendedName>
        <fullName evidence="3">Antibiotic biosynthesis monooxygenase</fullName>
    </recommendedName>
</protein>
<reference evidence="1 2" key="1">
    <citation type="submission" date="2024-06" db="EMBL/GenBank/DDBJ databases">
        <title>The Natural Products Discovery Center: Release of the First 8490 Sequenced Strains for Exploring Actinobacteria Biosynthetic Diversity.</title>
        <authorList>
            <person name="Kalkreuter E."/>
            <person name="Kautsar S.A."/>
            <person name="Yang D."/>
            <person name="Bader C.D."/>
            <person name="Teijaro C.N."/>
            <person name="Fluegel L."/>
            <person name="Davis C.M."/>
            <person name="Simpson J.R."/>
            <person name="Lauterbach L."/>
            <person name="Steele A.D."/>
            <person name="Gui C."/>
            <person name="Meng S."/>
            <person name="Li G."/>
            <person name="Viehrig K."/>
            <person name="Ye F."/>
            <person name="Su P."/>
            <person name="Kiefer A.F."/>
            <person name="Nichols A."/>
            <person name="Cepeda A.J."/>
            <person name="Yan W."/>
            <person name="Fan B."/>
            <person name="Jiang Y."/>
            <person name="Adhikari A."/>
            <person name="Zheng C.-J."/>
            <person name="Schuster L."/>
            <person name="Cowan T.M."/>
            <person name="Smanski M.J."/>
            <person name="Chevrette M.G."/>
            <person name="De Carvalho L.P.S."/>
            <person name="Shen B."/>
        </authorList>
    </citation>
    <scope>NUCLEOTIDE SEQUENCE [LARGE SCALE GENOMIC DNA]</scope>
    <source>
        <strain evidence="1 2">NPDC001166</strain>
    </source>
</reference>
<evidence type="ECO:0000313" key="1">
    <source>
        <dbReference type="EMBL" id="MER6434072.1"/>
    </source>
</evidence>
<evidence type="ECO:0008006" key="3">
    <source>
        <dbReference type="Google" id="ProtNLM"/>
    </source>
</evidence>
<evidence type="ECO:0000313" key="2">
    <source>
        <dbReference type="Proteomes" id="UP001470023"/>
    </source>
</evidence>
<name>A0ABV1ULK6_9ACTN</name>
<sequence>MELLIFTVHRIEARAEGKVTEQLVNAFKKAGKENSFFTSLRRRPGCDAVVR</sequence>
<accession>A0ABV1ULK6</accession>
<gene>
    <name evidence="1" type="ORF">ABT272_41220</name>
</gene>
<organism evidence="1 2">
    <name type="scientific">Streptomyces sp. 900105245</name>
    <dbReference type="NCBI Taxonomy" id="3154379"/>
    <lineage>
        <taxon>Bacteria</taxon>
        <taxon>Bacillati</taxon>
        <taxon>Actinomycetota</taxon>
        <taxon>Actinomycetes</taxon>
        <taxon>Kitasatosporales</taxon>
        <taxon>Streptomycetaceae</taxon>
        <taxon>Streptomyces</taxon>
    </lineage>
</organism>
<proteinExistence type="predicted"/>
<keyword evidence="2" id="KW-1185">Reference proteome</keyword>
<comment type="caution">
    <text evidence="1">The sequence shown here is derived from an EMBL/GenBank/DDBJ whole genome shotgun (WGS) entry which is preliminary data.</text>
</comment>
<dbReference type="Proteomes" id="UP001470023">
    <property type="component" value="Unassembled WGS sequence"/>
</dbReference>
<dbReference type="RefSeq" id="WP_352065971.1">
    <property type="nucleotide sequence ID" value="NZ_JBEPAZ010000081.1"/>
</dbReference>